<evidence type="ECO:0000256" key="1">
    <source>
        <dbReference type="SAM" id="Phobius"/>
    </source>
</evidence>
<feature type="domain" description="Nucleoside transporter/FeoB GTPase Gate" evidence="2">
    <location>
        <begin position="19"/>
        <end position="113"/>
    </location>
</feature>
<keyword evidence="1" id="KW-1133">Transmembrane helix</keyword>
<feature type="transmembrane region" description="Helical" evidence="1">
    <location>
        <begin position="89"/>
        <end position="109"/>
    </location>
</feature>
<dbReference type="AlphaFoldDB" id="A0A562J817"/>
<feature type="transmembrane region" description="Helical" evidence="1">
    <location>
        <begin position="61"/>
        <end position="83"/>
    </location>
</feature>
<keyword evidence="4" id="KW-1185">Reference proteome</keyword>
<feature type="transmembrane region" description="Helical" evidence="1">
    <location>
        <begin position="28"/>
        <end position="49"/>
    </location>
</feature>
<dbReference type="InterPro" id="IPR011642">
    <property type="entry name" value="Gate_dom"/>
</dbReference>
<dbReference type="Pfam" id="PF07670">
    <property type="entry name" value="Gate"/>
    <property type="match status" value="1"/>
</dbReference>
<comment type="caution">
    <text evidence="3">The sequence shown here is derived from an EMBL/GenBank/DDBJ whole genome shotgun (WGS) entry which is preliminary data.</text>
</comment>
<keyword evidence="1" id="KW-0472">Membrane</keyword>
<dbReference type="RefSeq" id="WP_170226187.1">
    <property type="nucleotide sequence ID" value="NZ_VLKH01000006.1"/>
</dbReference>
<dbReference type="Proteomes" id="UP000315343">
    <property type="component" value="Unassembled WGS sequence"/>
</dbReference>
<proteinExistence type="predicted"/>
<sequence length="140" mass="15018">MVTTDTFKRGFYKGITTFFELSKILVPVYIGVQLLSISGILNIIADFCTPIMSVFGLPGEASLVLILGYFSGGYAALGAMAVIKLTGVQITTLAIMVSIAHSLITEGAVIRKLGVSTMASITLRLLFSFVMGFLYNFIFG</sequence>
<dbReference type="EMBL" id="VLKH01000006">
    <property type="protein sequence ID" value="TWH79331.1"/>
    <property type="molecule type" value="Genomic_DNA"/>
</dbReference>
<organism evidence="3 4">
    <name type="scientific">Sedimentibacter saalensis</name>
    <dbReference type="NCBI Taxonomy" id="130788"/>
    <lineage>
        <taxon>Bacteria</taxon>
        <taxon>Bacillati</taxon>
        <taxon>Bacillota</taxon>
        <taxon>Tissierellia</taxon>
        <taxon>Sedimentibacter</taxon>
    </lineage>
</organism>
<gene>
    <name evidence="3" type="ORF">LY60_02307</name>
</gene>
<accession>A0A562J817</accession>
<feature type="transmembrane region" description="Helical" evidence="1">
    <location>
        <begin position="121"/>
        <end position="139"/>
    </location>
</feature>
<name>A0A562J817_9FIRM</name>
<reference evidence="3 4" key="1">
    <citation type="submission" date="2019-07" db="EMBL/GenBank/DDBJ databases">
        <title>Genomic Encyclopedia of Type Strains, Phase I: the one thousand microbial genomes (KMG-I) project.</title>
        <authorList>
            <person name="Kyrpides N."/>
        </authorList>
    </citation>
    <scope>NUCLEOTIDE SEQUENCE [LARGE SCALE GENOMIC DNA]</scope>
    <source>
        <strain evidence="3 4">DSM 13558</strain>
    </source>
</reference>
<protein>
    <submittedName>
        <fullName evidence="3">Nucleoside recognition protein</fullName>
    </submittedName>
</protein>
<evidence type="ECO:0000313" key="4">
    <source>
        <dbReference type="Proteomes" id="UP000315343"/>
    </source>
</evidence>
<evidence type="ECO:0000313" key="3">
    <source>
        <dbReference type="EMBL" id="TWH79331.1"/>
    </source>
</evidence>
<evidence type="ECO:0000259" key="2">
    <source>
        <dbReference type="Pfam" id="PF07670"/>
    </source>
</evidence>
<keyword evidence="1" id="KW-0812">Transmembrane</keyword>